<keyword evidence="2" id="KW-1185">Reference proteome</keyword>
<accession>A0ABW5WAD6</accession>
<evidence type="ECO:0000313" key="1">
    <source>
        <dbReference type="EMBL" id="MFD2800181.1"/>
    </source>
</evidence>
<organism evidence="1 2">
    <name type="scientific">Prauserella oleivorans</name>
    <dbReference type="NCBI Taxonomy" id="1478153"/>
    <lineage>
        <taxon>Bacteria</taxon>
        <taxon>Bacillati</taxon>
        <taxon>Actinomycetota</taxon>
        <taxon>Actinomycetes</taxon>
        <taxon>Pseudonocardiales</taxon>
        <taxon>Pseudonocardiaceae</taxon>
        <taxon>Prauserella</taxon>
    </lineage>
</organism>
<evidence type="ECO:0008006" key="3">
    <source>
        <dbReference type="Google" id="ProtNLM"/>
    </source>
</evidence>
<name>A0ABW5WAD6_9PSEU</name>
<evidence type="ECO:0000313" key="2">
    <source>
        <dbReference type="Proteomes" id="UP001597478"/>
    </source>
</evidence>
<protein>
    <recommendedName>
        <fullName evidence="3">Prenyltransferase</fullName>
    </recommendedName>
</protein>
<dbReference type="SUPFAM" id="SSF48239">
    <property type="entry name" value="Terpenoid cyclases/Protein prenyltransferases"/>
    <property type="match status" value="1"/>
</dbReference>
<dbReference type="Proteomes" id="UP001597478">
    <property type="component" value="Unassembled WGS sequence"/>
</dbReference>
<sequence length="297" mass="32365">MAVDLTAAGRFLTTHGRLLDRHRFRFLVGEGDPEPTLAALAAYRNADGGYGRGLEPDLRSPESQPGPALHAFEVFADVAPVTSPHATRLCDWLESVTLPDGGLPFALPTTDPTGCAPFWVQTDPHISSLQITAIVAANALEVARHDAAVAGHPWLDRASRYCLAAVRGLDTRPHALVLAFAVRFLDVACERYPEAKQLLGRLRRFVPADGLVHVDGGADDEYMRPLDFAPMPGRPARELLDPDVVAADLRRLAGEQQPDGGWRVDFHSYSPAAELEWRGYTTVRAVQVLQRNGLLSV</sequence>
<comment type="caution">
    <text evidence="1">The sequence shown here is derived from an EMBL/GenBank/DDBJ whole genome shotgun (WGS) entry which is preliminary data.</text>
</comment>
<proteinExistence type="predicted"/>
<dbReference type="EMBL" id="JBHUOF010000013">
    <property type="protein sequence ID" value="MFD2800181.1"/>
    <property type="molecule type" value="Genomic_DNA"/>
</dbReference>
<gene>
    <name evidence="1" type="ORF">ACFS2C_12335</name>
</gene>
<reference evidence="2" key="1">
    <citation type="journal article" date="2019" name="Int. J. Syst. Evol. Microbiol.">
        <title>The Global Catalogue of Microorganisms (GCM) 10K type strain sequencing project: providing services to taxonomists for standard genome sequencing and annotation.</title>
        <authorList>
            <consortium name="The Broad Institute Genomics Platform"/>
            <consortium name="The Broad Institute Genome Sequencing Center for Infectious Disease"/>
            <person name="Wu L."/>
            <person name="Ma J."/>
        </authorList>
    </citation>
    <scope>NUCLEOTIDE SEQUENCE [LARGE SCALE GENOMIC DNA]</scope>
    <source>
        <strain evidence="2">IBRC-M 10906</strain>
    </source>
</reference>
<dbReference type="RefSeq" id="WP_377385187.1">
    <property type="nucleotide sequence ID" value="NZ_JBHSAN010000004.1"/>
</dbReference>
<dbReference type="InterPro" id="IPR008930">
    <property type="entry name" value="Terpenoid_cyclase/PrenylTrfase"/>
</dbReference>